<organism evidence="2 3">
    <name type="scientific">Tegillarca granosa</name>
    <name type="common">Malaysian cockle</name>
    <name type="synonym">Anadara granosa</name>
    <dbReference type="NCBI Taxonomy" id="220873"/>
    <lineage>
        <taxon>Eukaryota</taxon>
        <taxon>Metazoa</taxon>
        <taxon>Spiralia</taxon>
        <taxon>Lophotrochozoa</taxon>
        <taxon>Mollusca</taxon>
        <taxon>Bivalvia</taxon>
        <taxon>Autobranchia</taxon>
        <taxon>Pteriomorphia</taxon>
        <taxon>Arcoida</taxon>
        <taxon>Arcoidea</taxon>
        <taxon>Arcidae</taxon>
        <taxon>Tegillarca</taxon>
    </lineage>
</organism>
<dbReference type="PANTHER" id="PTHR46599:SF3">
    <property type="entry name" value="PIGGYBAC TRANSPOSABLE ELEMENT-DERIVED PROTEIN 4"/>
    <property type="match status" value="1"/>
</dbReference>
<name>A0ABQ9FPS8_TEGGR</name>
<comment type="caution">
    <text evidence="2">The sequence shown here is derived from an EMBL/GenBank/DDBJ whole genome shotgun (WGS) entry which is preliminary data.</text>
</comment>
<feature type="non-terminal residue" evidence="2">
    <location>
        <position position="284"/>
    </location>
</feature>
<gene>
    <name evidence="2" type="ORF">KUTeg_005617</name>
</gene>
<evidence type="ECO:0000259" key="1">
    <source>
        <dbReference type="Pfam" id="PF13843"/>
    </source>
</evidence>
<proteinExistence type="predicted"/>
<protein>
    <recommendedName>
        <fullName evidence="1">PiggyBac transposable element-derived protein domain-containing protein</fullName>
    </recommendedName>
</protein>
<dbReference type="Proteomes" id="UP001217089">
    <property type="component" value="Unassembled WGS sequence"/>
</dbReference>
<sequence>MAWSRPTLAEMKAFFGICFLMGIDKKPSVRLYWSTEDFFSTPFFSKTITRDRFLQLMRYLHFSNNQMALQPGQPGYDILFKIRHNRGYHIYMDNYFTNPELFLSLWNNYGTAACGTVRKVWRDLPQEFRKKKILNLNNRGDIQFRQKGPLAAVAWKDKKVVTVLSTIHSNSETIVQRIHMGGVDKADQYTQYYAFTQKTLKWPKRVFFRLLEIVKYCAFVCFLKSPNHQPEPGKAPITYLKFTQEVIRGLINGYQQDRQQGRPPLMALENRLQHRHLPGTFATR</sequence>
<keyword evidence="3" id="KW-1185">Reference proteome</keyword>
<feature type="domain" description="PiggyBac transposable element-derived protein" evidence="1">
    <location>
        <begin position="84"/>
        <end position="216"/>
    </location>
</feature>
<evidence type="ECO:0000313" key="3">
    <source>
        <dbReference type="Proteomes" id="UP001217089"/>
    </source>
</evidence>
<feature type="domain" description="PiggyBac transposable element-derived protein" evidence="1">
    <location>
        <begin position="3"/>
        <end position="68"/>
    </location>
</feature>
<dbReference type="EMBL" id="JARBDR010000246">
    <property type="protein sequence ID" value="KAJ8317713.1"/>
    <property type="molecule type" value="Genomic_DNA"/>
</dbReference>
<dbReference type="InterPro" id="IPR029526">
    <property type="entry name" value="PGBD"/>
</dbReference>
<accession>A0ABQ9FPS8</accession>
<dbReference type="Pfam" id="PF13843">
    <property type="entry name" value="DDE_Tnp_1_7"/>
    <property type="match status" value="2"/>
</dbReference>
<dbReference type="PANTHER" id="PTHR46599">
    <property type="entry name" value="PIGGYBAC TRANSPOSABLE ELEMENT-DERIVED PROTEIN 4"/>
    <property type="match status" value="1"/>
</dbReference>
<reference evidence="2 3" key="1">
    <citation type="submission" date="2022-12" db="EMBL/GenBank/DDBJ databases">
        <title>Chromosome-level genome of Tegillarca granosa.</title>
        <authorList>
            <person name="Kim J."/>
        </authorList>
    </citation>
    <scope>NUCLEOTIDE SEQUENCE [LARGE SCALE GENOMIC DNA]</scope>
    <source>
        <strain evidence="2">Teg-2019</strain>
        <tissue evidence="2">Adductor muscle</tissue>
    </source>
</reference>
<evidence type="ECO:0000313" key="2">
    <source>
        <dbReference type="EMBL" id="KAJ8317713.1"/>
    </source>
</evidence>